<reference evidence="1 2" key="1">
    <citation type="journal article" date="2019" name="Sci. Rep.">
        <title>Orb-weaving spider Araneus ventricosus genome elucidates the spidroin gene catalogue.</title>
        <authorList>
            <person name="Kono N."/>
            <person name="Nakamura H."/>
            <person name="Ohtoshi R."/>
            <person name="Moran D.A.P."/>
            <person name="Shinohara A."/>
            <person name="Yoshida Y."/>
            <person name="Fujiwara M."/>
            <person name="Mori M."/>
            <person name="Tomita M."/>
            <person name="Arakawa K."/>
        </authorList>
    </citation>
    <scope>NUCLEOTIDE SEQUENCE [LARGE SCALE GENOMIC DNA]</scope>
</reference>
<gene>
    <name evidence="1" type="ORF">AVEN_267700_1</name>
</gene>
<organism evidence="1 2">
    <name type="scientific">Araneus ventricosus</name>
    <name type="common">Orbweaver spider</name>
    <name type="synonym">Epeira ventricosa</name>
    <dbReference type="NCBI Taxonomy" id="182803"/>
    <lineage>
        <taxon>Eukaryota</taxon>
        <taxon>Metazoa</taxon>
        <taxon>Ecdysozoa</taxon>
        <taxon>Arthropoda</taxon>
        <taxon>Chelicerata</taxon>
        <taxon>Arachnida</taxon>
        <taxon>Araneae</taxon>
        <taxon>Araneomorphae</taxon>
        <taxon>Entelegynae</taxon>
        <taxon>Araneoidea</taxon>
        <taxon>Araneidae</taxon>
        <taxon>Araneus</taxon>
    </lineage>
</organism>
<dbReference type="EMBL" id="BGPR01066123">
    <property type="protein sequence ID" value="GBO40782.1"/>
    <property type="molecule type" value="Genomic_DNA"/>
</dbReference>
<feature type="non-terminal residue" evidence="1">
    <location>
        <position position="56"/>
    </location>
</feature>
<name>A0A4Y2WXY1_ARAVE</name>
<sequence length="56" mass="6314">MDHFPLRIVPKHSAMTLRPAWMKGLTPEMVMVAQTELGETPEKKAGALEELKLLIK</sequence>
<accession>A0A4Y2WXY1</accession>
<dbReference type="AlphaFoldDB" id="A0A4Y2WXY1"/>
<comment type="caution">
    <text evidence="1">The sequence shown here is derived from an EMBL/GenBank/DDBJ whole genome shotgun (WGS) entry which is preliminary data.</text>
</comment>
<proteinExistence type="predicted"/>
<evidence type="ECO:0000313" key="2">
    <source>
        <dbReference type="Proteomes" id="UP000499080"/>
    </source>
</evidence>
<keyword evidence="2" id="KW-1185">Reference proteome</keyword>
<evidence type="ECO:0000313" key="1">
    <source>
        <dbReference type="EMBL" id="GBO40782.1"/>
    </source>
</evidence>
<dbReference type="Proteomes" id="UP000499080">
    <property type="component" value="Unassembled WGS sequence"/>
</dbReference>
<protein>
    <submittedName>
        <fullName evidence="1">Uncharacterized protein</fullName>
    </submittedName>
</protein>